<gene>
    <name evidence="2" type="ORF">EI983_13120</name>
</gene>
<evidence type="ECO:0000313" key="3">
    <source>
        <dbReference type="Proteomes" id="UP000428330"/>
    </source>
</evidence>
<sequence length="125" mass="13944">MIDAKELNQRSETVRGLLREKLGVGGKTLAKQLKRAGRRLPARQQSQGRVILDAQERIVHPKLANTIDMAELKAAFAGLMEHLSAVDPKDRRKGKLLGWLGYQVFNLMVIGALVVVVLFWRGFIG</sequence>
<dbReference type="RefSeq" id="WP_157707841.1">
    <property type="nucleotide sequence ID" value="NZ_CP034348.1"/>
</dbReference>
<proteinExistence type="predicted"/>
<dbReference type="EMBL" id="CP034348">
    <property type="protein sequence ID" value="QGX99159.1"/>
    <property type="molecule type" value="Genomic_DNA"/>
</dbReference>
<dbReference type="OrthoDB" id="7874312at2"/>
<feature type="transmembrane region" description="Helical" evidence="1">
    <location>
        <begin position="99"/>
        <end position="120"/>
    </location>
</feature>
<reference evidence="3" key="1">
    <citation type="submission" date="2018-12" db="EMBL/GenBank/DDBJ databases">
        <title>Complete genome sequence of Roseovarius sp. MME-070.</title>
        <authorList>
            <person name="Nam Y.-D."/>
            <person name="Kang J."/>
            <person name="Chung W.-H."/>
            <person name="Park Y.S."/>
        </authorList>
    </citation>
    <scope>NUCLEOTIDE SEQUENCE [LARGE SCALE GENOMIC DNA]</scope>
    <source>
        <strain evidence="3">MME-070</strain>
    </source>
</reference>
<keyword evidence="1" id="KW-0472">Membrane</keyword>
<keyword evidence="1" id="KW-1133">Transmembrane helix</keyword>
<keyword evidence="1" id="KW-0812">Transmembrane</keyword>
<dbReference type="KEGG" id="rom:EI983_13120"/>
<protein>
    <submittedName>
        <fullName evidence="2">Uncharacterized protein</fullName>
    </submittedName>
</protein>
<accession>A0A6I6IQ24</accession>
<organism evidence="2 3">
    <name type="scientific">Roseovarius faecimaris</name>
    <dbReference type="NCBI Taxonomy" id="2494550"/>
    <lineage>
        <taxon>Bacteria</taxon>
        <taxon>Pseudomonadati</taxon>
        <taxon>Pseudomonadota</taxon>
        <taxon>Alphaproteobacteria</taxon>
        <taxon>Rhodobacterales</taxon>
        <taxon>Roseobacteraceae</taxon>
        <taxon>Roseovarius</taxon>
    </lineage>
</organism>
<dbReference type="Proteomes" id="UP000428330">
    <property type="component" value="Chromosome"/>
</dbReference>
<evidence type="ECO:0000256" key="1">
    <source>
        <dbReference type="SAM" id="Phobius"/>
    </source>
</evidence>
<evidence type="ECO:0000313" key="2">
    <source>
        <dbReference type="EMBL" id="QGX99159.1"/>
    </source>
</evidence>
<keyword evidence="3" id="KW-1185">Reference proteome</keyword>
<name>A0A6I6IQ24_9RHOB</name>
<dbReference type="AlphaFoldDB" id="A0A6I6IQ24"/>